<dbReference type="SUPFAM" id="SSF53098">
    <property type="entry name" value="Ribonuclease H-like"/>
    <property type="match status" value="1"/>
</dbReference>
<reference evidence="3 4" key="1">
    <citation type="submission" date="2018-06" db="EMBL/GenBank/DDBJ databases">
        <authorList>
            <consortium name="Pathogen Informatics"/>
            <person name="Doyle S."/>
        </authorList>
    </citation>
    <scope>NUCLEOTIDE SEQUENCE [LARGE SCALE GENOMIC DNA]</scope>
    <source>
        <strain evidence="3 4">NCTC7807</strain>
    </source>
</reference>
<dbReference type="EMBL" id="UHID01000002">
    <property type="protein sequence ID" value="SUP27432.1"/>
    <property type="molecule type" value="Genomic_DNA"/>
</dbReference>
<feature type="region of interest" description="Disordered" evidence="1">
    <location>
        <begin position="205"/>
        <end position="289"/>
    </location>
</feature>
<dbReference type="InterPro" id="IPR012337">
    <property type="entry name" value="RNaseH-like_sf"/>
</dbReference>
<feature type="compositionally biased region" description="Basic residues" evidence="1">
    <location>
        <begin position="270"/>
        <end position="289"/>
    </location>
</feature>
<proteinExistence type="predicted"/>
<dbReference type="PANTHER" id="PTHR46889">
    <property type="entry name" value="TRANSPOSASE INSF FOR INSERTION SEQUENCE IS3B-RELATED"/>
    <property type="match status" value="1"/>
</dbReference>
<dbReference type="GO" id="GO:0003676">
    <property type="term" value="F:nucleic acid binding"/>
    <property type="evidence" value="ECO:0007669"/>
    <property type="project" value="InterPro"/>
</dbReference>
<feature type="compositionally biased region" description="Basic and acidic residues" evidence="1">
    <location>
        <begin position="9"/>
        <end position="23"/>
    </location>
</feature>
<gene>
    <name evidence="3" type="ORF">NCTC7807_01656</name>
</gene>
<dbReference type="Gene3D" id="3.30.420.10">
    <property type="entry name" value="Ribonuclease H-like superfamily/Ribonuclease H"/>
    <property type="match status" value="1"/>
</dbReference>
<dbReference type="PROSITE" id="PS50994">
    <property type="entry name" value="INTEGRASE"/>
    <property type="match status" value="1"/>
</dbReference>
<dbReference type="InterPro" id="IPR036397">
    <property type="entry name" value="RNaseH_sf"/>
</dbReference>
<name>A0A380N9L7_STRGR</name>
<evidence type="ECO:0000313" key="3">
    <source>
        <dbReference type="EMBL" id="SUP27432.1"/>
    </source>
</evidence>
<evidence type="ECO:0000259" key="2">
    <source>
        <dbReference type="PROSITE" id="PS50994"/>
    </source>
</evidence>
<dbReference type="InterPro" id="IPR001584">
    <property type="entry name" value="Integrase_cat-core"/>
</dbReference>
<dbReference type="AlphaFoldDB" id="A0A380N9L7"/>
<protein>
    <submittedName>
        <fullName evidence="3">Integrase</fullName>
    </submittedName>
</protein>
<sequence>MENLPRQPLGERVRQTQRPRQERQGGPARRRSGPAELHRPAPNRRWLTDITEHATGEGKLYLCAVKDVYSGRIVATPSTRDEVQPRCVRPGIRGCPSRPGRRMHRPLRSADLHFRARKYVAVLARHSLVGSMGRAGAAGNNAAMENFFALLQKNVLDRRSWANHQELRIAIVAWIERAYHRRRRQRRLARLTPVDYEPIMTHRSTRYVNPNCHRSRSSPSPSGEAPAVSPITVDPRTTAAGPAGASGGPRLRVLLRPGRQRSLARSLSHPGRRGSARRPRPRPHLCRRR</sequence>
<accession>A0A380N9L7</accession>
<dbReference type="Proteomes" id="UP000254150">
    <property type="component" value="Unassembled WGS sequence"/>
</dbReference>
<evidence type="ECO:0000256" key="1">
    <source>
        <dbReference type="SAM" id="MobiDB-lite"/>
    </source>
</evidence>
<feature type="compositionally biased region" description="Low complexity" evidence="1">
    <location>
        <begin position="239"/>
        <end position="261"/>
    </location>
</feature>
<feature type="region of interest" description="Disordered" evidence="1">
    <location>
        <begin position="1"/>
        <end position="44"/>
    </location>
</feature>
<dbReference type="GO" id="GO:0015074">
    <property type="term" value="P:DNA integration"/>
    <property type="evidence" value="ECO:0007669"/>
    <property type="project" value="InterPro"/>
</dbReference>
<evidence type="ECO:0000313" key="4">
    <source>
        <dbReference type="Proteomes" id="UP000254150"/>
    </source>
</evidence>
<dbReference type="PANTHER" id="PTHR46889:SF4">
    <property type="entry name" value="TRANSPOSASE INSO FOR INSERTION SEQUENCE ELEMENT IS911B-RELATED"/>
    <property type="match status" value="1"/>
</dbReference>
<dbReference type="InterPro" id="IPR050900">
    <property type="entry name" value="Transposase_IS3/IS150/IS904"/>
</dbReference>
<feature type="domain" description="Integrase catalytic" evidence="2">
    <location>
        <begin position="38"/>
        <end position="201"/>
    </location>
</feature>
<organism evidence="3 4">
    <name type="scientific">Streptomyces griseus</name>
    <dbReference type="NCBI Taxonomy" id="1911"/>
    <lineage>
        <taxon>Bacteria</taxon>
        <taxon>Bacillati</taxon>
        <taxon>Actinomycetota</taxon>
        <taxon>Actinomycetes</taxon>
        <taxon>Kitasatosporales</taxon>
        <taxon>Streptomycetaceae</taxon>
        <taxon>Streptomyces</taxon>
    </lineage>
</organism>